<feature type="domain" description="Zinc finger CGNR" evidence="1">
    <location>
        <begin position="2"/>
        <end position="43"/>
    </location>
</feature>
<dbReference type="Gene3D" id="1.10.3300.10">
    <property type="entry name" value="Jann2411-like domain"/>
    <property type="match status" value="1"/>
</dbReference>
<dbReference type="PANTHER" id="PTHR35525">
    <property type="entry name" value="BLL6575 PROTEIN"/>
    <property type="match status" value="1"/>
</dbReference>
<reference evidence="2 3" key="1">
    <citation type="journal article" date="2019" name="Int. J. Syst. Evol. Microbiol.">
        <title>The Global Catalogue of Microorganisms (GCM) 10K type strain sequencing project: providing services to taxonomists for standard genome sequencing and annotation.</title>
        <authorList>
            <consortium name="The Broad Institute Genomics Platform"/>
            <consortium name="The Broad Institute Genome Sequencing Center for Infectious Disease"/>
            <person name="Wu L."/>
            <person name="Ma J."/>
        </authorList>
    </citation>
    <scope>NUCLEOTIDE SEQUENCE [LARGE SCALE GENOMIC DNA]</scope>
    <source>
        <strain evidence="2 3">JCM 3272</strain>
    </source>
</reference>
<dbReference type="RefSeq" id="WP_425553517.1">
    <property type="nucleotide sequence ID" value="NZ_BAAARV010000018.1"/>
</dbReference>
<name>A0ABN3FWG6_9ACTN</name>
<dbReference type="InterPro" id="IPR023286">
    <property type="entry name" value="ABATE_dom_sf"/>
</dbReference>
<dbReference type="EMBL" id="BAAARV010000018">
    <property type="protein sequence ID" value="GAA2338493.1"/>
    <property type="molecule type" value="Genomic_DNA"/>
</dbReference>
<protein>
    <recommendedName>
        <fullName evidence="1">Zinc finger CGNR domain-containing protein</fullName>
    </recommendedName>
</protein>
<accession>A0ABN3FWG6</accession>
<dbReference type="Pfam" id="PF11706">
    <property type="entry name" value="zf-CGNR"/>
    <property type="match status" value="1"/>
</dbReference>
<evidence type="ECO:0000259" key="1">
    <source>
        <dbReference type="Pfam" id="PF11706"/>
    </source>
</evidence>
<comment type="caution">
    <text evidence="2">The sequence shown here is derived from an EMBL/GenBank/DDBJ whole genome shotgun (WGS) entry which is preliminary data.</text>
</comment>
<keyword evidence="3" id="KW-1185">Reference proteome</keyword>
<organism evidence="2 3">
    <name type="scientific">Dactylosporangium salmoneum</name>
    <dbReference type="NCBI Taxonomy" id="53361"/>
    <lineage>
        <taxon>Bacteria</taxon>
        <taxon>Bacillati</taxon>
        <taxon>Actinomycetota</taxon>
        <taxon>Actinomycetes</taxon>
        <taxon>Micromonosporales</taxon>
        <taxon>Micromonosporaceae</taxon>
        <taxon>Dactylosporangium</taxon>
    </lineage>
</organism>
<dbReference type="InterPro" id="IPR021005">
    <property type="entry name" value="Znf_CGNR"/>
</dbReference>
<dbReference type="Proteomes" id="UP001501444">
    <property type="component" value="Unassembled WGS sequence"/>
</dbReference>
<evidence type="ECO:0000313" key="3">
    <source>
        <dbReference type="Proteomes" id="UP001501444"/>
    </source>
</evidence>
<dbReference type="PANTHER" id="PTHR35525:SF3">
    <property type="entry name" value="BLL6575 PROTEIN"/>
    <property type="match status" value="1"/>
</dbReference>
<evidence type="ECO:0000313" key="2">
    <source>
        <dbReference type="EMBL" id="GAA2338493.1"/>
    </source>
</evidence>
<dbReference type="SUPFAM" id="SSF160904">
    <property type="entry name" value="Jann2411-like"/>
    <property type="match status" value="1"/>
</dbReference>
<proteinExistence type="predicted"/>
<gene>
    <name evidence="2" type="ORF">GCM10010170_020160</name>
</gene>
<dbReference type="InterPro" id="IPR010852">
    <property type="entry name" value="ABATE"/>
</dbReference>
<sequence>MRECAEEACTRLFVDRSRAGNRAWCGMEECGNKAKARSYRARRRLSSP</sequence>